<proteinExistence type="predicted"/>
<feature type="compositionally biased region" description="Low complexity" evidence="1">
    <location>
        <begin position="54"/>
        <end position="66"/>
    </location>
</feature>
<dbReference type="NCBIfam" id="TIGR04308">
    <property type="entry name" value="repeat_SSSPR51"/>
    <property type="match status" value="2"/>
</dbReference>
<gene>
    <name evidence="3" type="ORF">D065_10954</name>
</gene>
<evidence type="ECO:0000313" key="4">
    <source>
        <dbReference type="Proteomes" id="UP000013315"/>
    </source>
</evidence>
<dbReference type="EMBL" id="AQTU01000097">
    <property type="protein sequence ID" value="EOB30588.1"/>
    <property type="molecule type" value="Genomic_DNA"/>
</dbReference>
<feature type="non-terminal residue" evidence="3">
    <location>
        <position position="266"/>
    </location>
</feature>
<dbReference type="InterPro" id="IPR027579">
    <property type="entry name" value="SSSPR51_Rpt"/>
</dbReference>
<feature type="region of interest" description="Disordered" evidence="1">
    <location>
        <begin position="152"/>
        <end position="186"/>
    </location>
</feature>
<feature type="region of interest" description="Disordered" evidence="1">
    <location>
        <begin position="46"/>
        <end position="121"/>
    </location>
</feature>
<reference evidence="3 4" key="1">
    <citation type="submission" date="2013-04" db="EMBL/GenBank/DDBJ databases">
        <authorList>
            <person name="Ikryannikova L.N."/>
            <person name="Ilina E.N."/>
            <person name="Kostryukova E.S."/>
            <person name="Semashko T.A."/>
            <person name="Karpova I.Y.U."/>
            <person name="Larin A.K."/>
            <person name="Ischenko D.S."/>
            <person name="Alekseev D.G."/>
            <person name="Klimova E.A."/>
            <person name="Filimonova A.V."/>
            <person name="Savinova T.A."/>
            <person name="Filimonova O.Y.U."/>
            <person name="Dubovickaya V.A."/>
            <person name="Sidorenko S.V."/>
            <person name="Govorun V.M."/>
        </authorList>
    </citation>
    <scope>NUCLEOTIDE SEQUENCE [LARGE SCALE GENOMIC DNA]</scope>
    <source>
        <strain evidence="3 4">13/39</strain>
    </source>
</reference>
<comment type="caution">
    <text evidence="3">The sequence shown here is derived from an EMBL/GenBank/DDBJ whole genome shotgun (WGS) entry which is preliminary data.</text>
</comment>
<dbReference type="InterPro" id="IPR026395">
    <property type="entry name" value="CshA_fibril"/>
</dbReference>
<dbReference type="NCBIfam" id="TIGR04225">
    <property type="entry name" value="CshA_fibril_rpt"/>
    <property type="match status" value="2"/>
</dbReference>
<organism evidence="3 4">
    <name type="scientific">Streptococcus mitis 13/39</name>
    <dbReference type="NCBI Taxonomy" id="1239793"/>
    <lineage>
        <taxon>Bacteria</taxon>
        <taxon>Bacillati</taxon>
        <taxon>Bacillota</taxon>
        <taxon>Bacilli</taxon>
        <taxon>Lactobacillales</taxon>
        <taxon>Streptococcaceae</taxon>
        <taxon>Streptococcus</taxon>
        <taxon>Streptococcus mitis group</taxon>
    </lineage>
</organism>
<name>R0NZD6_STRMT</name>
<feature type="compositionally biased region" description="Basic and acidic residues" evidence="1">
    <location>
        <begin position="229"/>
        <end position="266"/>
    </location>
</feature>
<feature type="region of interest" description="Disordered" evidence="1">
    <location>
        <begin position="214"/>
        <end position="266"/>
    </location>
</feature>
<feature type="domain" description="CshA" evidence="2">
    <location>
        <begin position="4"/>
        <end position="57"/>
    </location>
</feature>
<feature type="region of interest" description="Disordered" evidence="1">
    <location>
        <begin position="1"/>
        <end position="20"/>
    </location>
</feature>
<dbReference type="Pfam" id="PF18877">
    <property type="entry name" value="SSSPR-51"/>
    <property type="match status" value="2"/>
</dbReference>
<sequence>DGSTEKVIPGEGTYTVSPDGTVTFTPEKNFTGKGTGVTVKRVDKNGTPVTAKYTPNVTPVTPVGTPAESEGPKGQPQTGTPEFKPGNPNVPIDETVKPTFDDGTTEKKVPGEGTYTIDENGKVTFTPEKDFVGKAKGVTVKRVDKNRTPVTATYTPTVRPDTSFVDKDGKPLSPTEDGTKPTKDIPGYKIVKTEVDEKGNTKHIYEKVTTTYKDKDGNVIPGTTTEEGTNPKKDIPGYRFVETKKLPNGDTEHVYEKVKTSHKDKD</sequence>
<protein>
    <submittedName>
        <fullName evidence="3">Surface-associated protein cshA</fullName>
    </submittedName>
</protein>
<evidence type="ECO:0000313" key="3">
    <source>
        <dbReference type="EMBL" id="EOB30588.1"/>
    </source>
</evidence>
<feature type="compositionally biased region" description="Basic and acidic residues" evidence="1">
    <location>
        <begin position="94"/>
        <end position="110"/>
    </location>
</feature>
<evidence type="ECO:0000259" key="2">
    <source>
        <dbReference type="Pfam" id="PF19076"/>
    </source>
</evidence>
<dbReference type="Pfam" id="PF19076">
    <property type="entry name" value="CshA_repeat"/>
    <property type="match status" value="2"/>
</dbReference>
<evidence type="ECO:0000256" key="1">
    <source>
        <dbReference type="SAM" id="MobiDB-lite"/>
    </source>
</evidence>
<feature type="domain" description="CshA" evidence="2">
    <location>
        <begin position="59"/>
        <end position="158"/>
    </location>
</feature>
<dbReference type="Proteomes" id="UP000013315">
    <property type="component" value="Unassembled WGS sequence"/>
</dbReference>
<dbReference type="AlphaFoldDB" id="R0NZD6"/>
<accession>R0NZD6</accession>
<feature type="non-terminal residue" evidence="3">
    <location>
        <position position="1"/>
    </location>
</feature>